<gene>
    <name evidence="1" type="ORF">PG994_014035</name>
</gene>
<dbReference type="EMBL" id="JAQQWL010000015">
    <property type="protein sequence ID" value="KAK8041028.1"/>
    <property type="molecule type" value="Genomic_DNA"/>
</dbReference>
<dbReference type="GeneID" id="92098507"/>
<dbReference type="RefSeq" id="XP_066708573.1">
    <property type="nucleotide sequence ID" value="XM_066865444.1"/>
</dbReference>
<dbReference type="Proteomes" id="UP001480595">
    <property type="component" value="Unassembled WGS sequence"/>
</dbReference>
<protein>
    <submittedName>
        <fullName evidence="1">Uncharacterized protein</fullName>
    </submittedName>
</protein>
<evidence type="ECO:0000313" key="2">
    <source>
        <dbReference type="Proteomes" id="UP001480595"/>
    </source>
</evidence>
<sequence>MKMVEALGADFLKHIKRSIEYYIRVAESDKPRLAHDLILQTILERPDASSWHRQFLSAGHLKRLPAKDAQDILFGLARGIEEKLEEQSVVKVGEPEPTKHAPPRSLAKVTTVKHLARLLDNADYISVEAAVEVLAELSKVATHRDIRIATLQSLCNVLTKLGPGDDGKWESNRVTMKVLTAIETVVPVAASVNERISTDWEAVLQNRELPEISEDNEALVKEILMRDGLGSYVHEDSKFNGVISTYTKRIVWPLWKASVAEHRRWVEVFLLKYDAPVSIGDLPEIPKVK</sequence>
<comment type="caution">
    <text evidence="1">The sequence shown here is derived from an EMBL/GenBank/DDBJ whole genome shotgun (WGS) entry which is preliminary data.</text>
</comment>
<keyword evidence="2" id="KW-1185">Reference proteome</keyword>
<evidence type="ECO:0000313" key="1">
    <source>
        <dbReference type="EMBL" id="KAK8041028.1"/>
    </source>
</evidence>
<name>A0ABR1T5J3_9PEZI</name>
<proteinExistence type="predicted"/>
<reference evidence="1 2" key="1">
    <citation type="submission" date="2023-01" db="EMBL/GenBank/DDBJ databases">
        <title>Analysis of 21 Apiospora genomes using comparative genomics revels a genus with tremendous synthesis potential of carbohydrate active enzymes and secondary metabolites.</title>
        <authorList>
            <person name="Sorensen T."/>
        </authorList>
    </citation>
    <scope>NUCLEOTIDE SEQUENCE [LARGE SCALE GENOMIC DNA]</scope>
    <source>
        <strain evidence="1 2">CBS 135458</strain>
    </source>
</reference>
<accession>A0ABR1T5J3</accession>
<organism evidence="1 2">
    <name type="scientific">Apiospora phragmitis</name>
    <dbReference type="NCBI Taxonomy" id="2905665"/>
    <lineage>
        <taxon>Eukaryota</taxon>
        <taxon>Fungi</taxon>
        <taxon>Dikarya</taxon>
        <taxon>Ascomycota</taxon>
        <taxon>Pezizomycotina</taxon>
        <taxon>Sordariomycetes</taxon>
        <taxon>Xylariomycetidae</taxon>
        <taxon>Amphisphaeriales</taxon>
        <taxon>Apiosporaceae</taxon>
        <taxon>Apiospora</taxon>
    </lineage>
</organism>